<dbReference type="GO" id="GO:0032259">
    <property type="term" value="P:methylation"/>
    <property type="evidence" value="ECO:0007669"/>
    <property type="project" value="UniProtKB-KW"/>
</dbReference>
<comment type="similarity">
    <text evidence="1">Belongs to the ANT/ATPSC lysine N-methyltransferase family.</text>
</comment>
<proteinExistence type="inferred from homology"/>
<sequence>MGLQEENVEKKVPKTTRRGAVILGIFGGTFAAVYAVTVPFFLPALRKICLPYVPATDQQITNVMRMLKGRSGSLIDLGSGDGRIVLEAAKKGFKSSGVELNPWLVWFSRIQARRHGVHTQTTFFRKDLFKVNLSEYQNIVVFGVDSLMPPLEEKLYRELGDDGQVIVCRFPLTNSTPVDEVGSGVDTVWLYDKQSLFSTSEKDRKQ</sequence>
<accession>A0A1S3ITN7</accession>
<keyword evidence="5" id="KW-1133">Transmembrane helix</keyword>
<evidence type="ECO:0000313" key="7">
    <source>
        <dbReference type="RefSeq" id="XP_013401570.1"/>
    </source>
</evidence>
<evidence type="ECO:0000256" key="5">
    <source>
        <dbReference type="SAM" id="Phobius"/>
    </source>
</evidence>
<dbReference type="FunCoup" id="A0A1S3ITN7">
    <property type="interactions" value="1115"/>
</dbReference>
<keyword evidence="2" id="KW-0489">Methyltransferase</keyword>
<dbReference type="InParanoid" id="A0A1S3ITN7"/>
<evidence type="ECO:0000256" key="2">
    <source>
        <dbReference type="ARBA" id="ARBA00022603"/>
    </source>
</evidence>
<dbReference type="STRING" id="7574.A0A1S3ITN7"/>
<dbReference type="PANTHER" id="PTHR13610:SF9">
    <property type="entry name" value="FI06469P"/>
    <property type="match status" value="1"/>
</dbReference>
<dbReference type="GO" id="GO:1905706">
    <property type="term" value="P:regulation of mitochondrial ATP synthesis coupled proton transport"/>
    <property type="evidence" value="ECO:0007669"/>
    <property type="project" value="TreeGrafter"/>
</dbReference>
<keyword evidence="5" id="KW-0812">Transmembrane</keyword>
<keyword evidence="5" id="KW-0472">Membrane</keyword>
<keyword evidence="3" id="KW-0808">Transferase</keyword>
<dbReference type="OMA" id="NPWLVAY"/>
<organism evidence="6 7">
    <name type="scientific">Lingula anatina</name>
    <name type="common">Brachiopod</name>
    <name type="synonym">Lingula unguis</name>
    <dbReference type="NCBI Taxonomy" id="7574"/>
    <lineage>
        <taxon>Eukaryota</taxon>
        <taxon>Metazoa</taxon>
        <taxon>Spiralia</taxon>
        <taxon>Lophotrochozoa</taxon>
        <taxon>Brachiopoda</taxon>
        <taxon>Linguliformea</taxon>
        <taxon>Lingulata</taxon>
        <taxon>Lingulida</taxon>
        <taxon>Linguloidea</taxon>
        <taxon>Lingulidae</taxon>
        <taxon>Lingula</taxon>
    </lineage>
</organism>
<dbReference type="Gene3D" id="3.40.50.150">
    <property type="entry name" value="Vaccinia Virus protein VP39"/>
    <property type="match status" value="1"/>
</dbReference>
<evidence type="ECO:0000256" key="3">
    <source>
        <dbReference type="ARBA" id="ARBA00022679"/>
    </source>
</evidence>
<reference evidence="7" key="1">
    <citation type="submission" date="2025-08" db="UniProtKB">
        <authorList>
            <consortium name="RefSeq"/>
        </authorList>
    </citation>
    <scope>IDENTIFICATION</scope>
    <source>
        <tissue evidence="7">Gonads</tissue>
    </source>
</reference>
<dbReference type="RefSeq" id="XP_013401570.1">
    <property type="nucleotide sequence ID" value="XM_013546116.1"/>
</dbReference>
<dbReference type="GeneID" id="106167360"/>
<dbReference type="CDD" id="cd02440">
    <property type="entry name" value="AdoMet_MTases"/>
    <property type="match status" value="1"/>
</dbReference>
<feature type="transmembrane region" description="Helical" evidence="5">
    <location>
        <begin position="20"/>
        <end position="42"/>
    </location>
</feature>
<keyword evidence="4" id="KW-0949">S-adenosyl-L-methionine</keyword>
<dbReference type="SUPFAM" id="SSF53335">
    <property type="entry name" value="S-adenosyl-L-methionine-dependent methyltransferases"/>
    <property type="match status" value="1"/>
</dbReference>
<name>A0A1S3ITN7_LINAN</name>
<evidence type="ECO:0000313" key="6">
    <source>
        <dbReference type="Proteomes" id="UP000085678"/>
    </source>
</evidence>
<dbReference type="PANTHER" id="PTHR13610">
    <property type="entry name" value="METHYLTRANSFERASE DOMAIN-CONTAINING PROTEIN"/>
    <property type="match status" value="1"/>
</dbReference>
<dbReference type="Proteomes" id="UP000085678">
    <property type="component" value="Unplaced"/>
</dbReference>
<evidence type="ECO:0000256" key="4">
    <source>
        <dbReference type="ARBA" id="ARBA00022691"/>
    </source>
</evidence>
<dbReference type="AlphaFoldDB" id="A0A1S3ITN7"/>
<dbReference type="KEGG" id="lak:106167360"/>
<dbReference type="GO" id="GO:0016279">
    <property type="term" value="F:protein-lysine N-methyltransferase activity"/>
    <property type="evidence" value="ECO:0007669"/>
    <property type="project" value="InterPro"/>
</dbReference>
<protein>
    <submittedName>
        <fullName evidence="7">Protein FAM173B</fullName>
    </submittedName>
</protein>
<keyword evidence="6" id="KW-1185">Reference proteome</keyword>
<dbReference type="InterPro" id="IPR029063">
    <property type="entry name" value="SAM-dependent_MTases_sf"/>
</dbReference>
<dbReference type="GO" id="GO:0005739">
    <property type="term" value="C:mitochondrion"/>
    <property type="evidence" value="ECO:0007669"/>
    <property type="project" value="TreeGrafter"/>
</dbReference>
<dbReference type="OrthoDB" id="66144at2759"/>
<evidence type="ECO:0000256" key="1">
    <source>
        <dbReference type="ARBA" id="ARBA00010633"/>
    </source>
</evidence>
<dbReference type="InterPro" id="IPR026170">
    <property type="entry name" value="FAM173A/B"/>
</dbReference>
<gene>
    <name evidence="7" type="primary">LOC106167360</name>
</gene>